<dbReference type="InterPro" id="IPR003697">
    <property type="entry name" value="Maf-like"/>
</dbReference>
<dbReference type="HAMAP" id="MF_00528">
    <property type="entry name" value="Maf"/>
    <property type="match status" value="1"/>
</dbReference>
<dbReference type="Pfam" id="PF02545">
    <property type="entry name" value="Maf"/>
    <property type="match status" value="1"/>
</dbReference>
<dbReference type="EMBL" id="NTFH01000010">
    <property type="protein sequence ID" value="PHQ14386.1"/>
    <property type="molecule type" value="Genomic_DNA"/>
</dbReference>
<comment type="caution">
    <text evidence="10">The sequence shown here is derived from an EMBL/GenBank/DDBJ whole genome shotgun (WGS) entry which is preliminary data.</text>
</comment>
<sequence>MRPIILASASPRRAELLRQMGLDFTVCPVDIDETPLPGELPAHYVERLAREKAVAGRQRTTVADSLVIGSDTSVVLGEQILGKPDDEAMAADMLRRLSGHTHRVMTAVALAAADHCTARLVTTEVRFRELTDDEIHAYIASGEPMDKAGGYGIQGLGGIFVASLTGSYSAVVGLPLLETAGLLAEAGQPVWQAWGRTCSKESHSE</sequence>
<keyword evidence="5 9" id="KW-0546">Nucleotide metabolism</keyword>
<feature type="active site" description="Proton acceptor" evidence="9">
    <location>
        <position position="71"/>
    </location>
</feature>
<comment type="caution">
    <text evidence="9">Lacks conserved residue(s) required for the propagation of feature annotation.</text>
</comment>
<dbReference type="GO" id="GO:0005737">
    <property type="term" value="C:cytoplasm"/>
    <property type="evidence" value="ECO:0007669"/>
    <property type="project" value="UniProtKB-SubCell"/>
</dbReference>
<dbReference type="PIRSF" id="PIRSF006305">
    <property type="entry name" value="Maf"/>
    <property type="match status" value="1"/>
</dbReference>
<evidence type="ECO:0000256" key="1">
    <source>
        <dbReference type="ARBA" id="ARBA00001968"/>
    </source>
</evidence>
<dbReference type="PANTHER" id="PTHR43213:SF5">
    <property type="entry name" value="BIFUNCTIONAL DTTP_UTP PYROPHOSPHATASE_METHYLTRANSFERASE PROTEIN-RELATED"/>
    <property type="match status" value="1"/>
</dbReference>
<comment type="subcellular location">
    <subcellularLocation>
        <location evidence="2 9">Cytoplasm</location>
    </subcellularLocation>
</comment>
<dbReference type="GO" id="GO:0036218">
    <property type="term" value="F:dTTP diphosphatase activity"/>
    <property type="evidence" value="ECO:0007669"/>
    <property type="project" value="RHEA"/>
</dbReference>
<comment type="catalytic activity">
    <reaction evidence="6">
        <text>N(7)-methyl-GTP + H2O = N(7)-methyl-GMP + diphosphate + H(+)</text>
        <dbReference type="Rhea" id="RHEA:58744"/>
        <dbReference type="ChEBI" id="CHEBI:15377"/>
        <dbReference type="ChEBI" id="CHEBI:15378"/>
        <dbReference type="ChEBI" id="CHEBI:33019"/>
        <dbReference type="ChEBI" id="CHEBI:58285"/>
        <dbReference type="ChEBI" id="CHEBI:87133"/>
    </reaction>
</comment>
<comment type="catalytic activity">
    <reaction evidence="9">
        <text>UTP + H2O = UMP + diphosphate + H(+)</text>
        <dbReference type="Rhea" id="RHEA:29395"/>
        <dbReference type="ChEBI" id="CHEBI:15377"/>
        <dbReference type="ChEBI" id="CHEBI:15378"/>
        <dbReference type="ChEBI" id="CHEBI:33019"/>
        <dbReference type="ChEBI" id="CHEBI:46398"/>
        <dbReference type="ChEBI" id="CHEBI:57865"/>
        <dbReference type="EC" id="3.6.1.9"/>
    </reaction>
</comment>
<comment type="similarity">
    <text evidence="9">Belongs to the Maf family. YhdE subfamily.</text>
</comment>
<dbReference type="GO" id="GO:0036221">
    <property type="term" value="F:UTP diphosphatase activity"/>
    <property type="evidence" value="ECO:0007669"/>
    <property type="project" value="RHEA"/>
</dbReference>
<dbReference type="SUPFAM" id="SSF52972">
    <property type="entry name" value="ITPase-like"/>
    <property type="match status" value="1"/>
</dbReference>
<name>A0A2G1UIQ7_9GAMM</name>
<feature type="site" description="Important for substrate specificity" evidence="9">
    <location>
        <position position="154"/>
    </location>
</feature>
<keyword evidence="11" id="KW-1185">Reference proteome</keyword>
<comment type="similarity">
    <text evidence="8">Belongs to the Maf family. YceF subfamily.</text>
</comment>
<feature type="site" description="Important for substrate specificity" evidence="9">
    <location>
        <position position="72"/>
    </location>
</feature>
<feature type="site" description="Important for substrate specificity" evidence="9">
    <location>
        <position position="12"/>
    </location>
</feature>
<dbReference type="Proteomes" id="UP000231409">
    <property type="component" value="Unassembled WGS sequence"/>
</dbReference>
<dbReference type="FunFam" id="3.90.950.10:FF:000005">
    <property type="entry name" value="7-methyl-GTP pyrophosphatase"/>
    <property type="match status" value="1"/>
</dbReference>
<comment type="cofactor">
    <cofactor evidence="1 9">
        <name>a divalent metal cation</name>
        <dbReference type="ChEBI" id="CHEBI:60240"/>
    </cofactor>
</comment>
<dbReference type="CDD" id="cd00555">
    <property type="entry name" value="Maf"/>
    <property type="match status" value="1"/>
</dbReference>
<dbReference type="PANTHER" id="PTHR43213">
    <property type="entry name" value="BIFUNCTIONAL DTTP/UTP PYROPHOSPHATASE/METHYLTRANSFERASE PROTEIN-RELATED"/>
    <property type="match status" value="1"/>
</dbReference>
<comment type="function">
    <text evidence="9">Nucleoside triphosphate pyrophosphatase that hydrolyzes dTTP and UTP. May have a dual role in cell division arrest and in preventing the incorporation of modified nucleotides into cellular nucleic acids.</text>
</comment>
<evidence type="ECO:0000313" key="10">
    <source>
        <dbReference type="EMBL" id="PHQ14386.1"/>
    </source>
</evidence>
<organism evidence="10 11">
    <name type="scientific">Marinobacter profundi</name>
    <dbReference type="NCBI Taxonomy" id="2666256"/>
    <lineage>
        <taxon>Bacteria</taxon>
        <taxon>Pseudomonadati</taxon>
        <taxon>Pseudomonadota</taxon>
        <taxon>Gammaproteobacteria</taxon>
        <taxon>Pseudomonadales</taxon>
        <taxon>Marinobacteraceae</taxon>
        <taxon>Marinobacter</taxon>
    </lineage>
</organism>
<evidence type="ECO:0000313" key="11">
    <source>
        <dbReference type="Proteomes" id="UP000231409"/>
    </source>
</evidence>
<evidence type="ECO:0000256" key="6">
    <source>
        <dbReference type="ARBA" id="ARBA00050213"/>
    </source>
</evidence>
<dbReference type="Gene3D" id="3.90.950.10">
    <property type="match status" value="1"/>
</dbReference>
<evidence type="ECO:0000256" key="8">
    <source>
        <dbReference type="ARBA" id="ARBA00060749"/>
    </source>
</evidence>
<dbReference type="AlphaFoldDB" id="A0A2G1UIQ7"/>
<keyword evidence="3 9" id="KW-0963">Cytoplasm</keyword>
<keyword evidence="4 9" id="KW-0378">Hydrolase</keyword>
<comment type="function">
    <text evidence="7">Nucleoside triphosphate pyrophosphatase that hydrolyzes 7-methyl-GTP (m(7)GTP). May have a dual role in cell division arrest and in preventing the incorporation of modified nucleotides into cellular nucleic acids.</text>
</comment>
<dbReference type="EC" id="3.6.1.9" evidence="9"/>
<dbReference type="InterPro" id="IPR029001">
    <property type="entry name" value="ITPase-like_fam"/>
</dbReference>
<evidence type="ECO:0000256" key="2">
    <source>
        <dbReference type="ARBA" id="ARBA00004496"/>
    </source>
</evidence>
<reference evidence="10 11" key="1">
    <citation type="submission" date="2017-09" db="EMBL/GenBank/DDBJ databases">
        <title>The draft genome sequences of Marinobacter sp. PWS21.</title>
        <authorList>
            <person name="Cao J."/>
        </authorList>
    </citation>
    <scope>NUCLEOTIDE SEQUENCE [LARGE SCALE GENOMIC DNA]</scope>
    <source>
        <strain evidence="10 11">PWS21</strain>
    </source>
</reference>
<evidence type="ECO:0000256" key="9">
    <source>
        <dbReference type="HAMAP-Rule" id="MF_00528"/>
    </source>
</evidence>
<dbReference type="NCBIfam" id="TIGR00172">
    <property type="entry name" value="maf"/>
    <property type="match status" value="1"/>
</dbReference>
<evidence type="ECO:0000256" key="7">
    <source>
        <dbReference type="ARBA" id="ARBA00053369"/>
    </source>
</evidence>
<proteinExistence type="inferred from homology"/>
<evidence type="ECO:0000256" key="3">
    <source>
        <dbReference type="ARBA" id="ARBA00022490"/>
    </source>
</evidence>
<gene>
    <name evidence="10" type="ORF">CLH61_13805</name>
</gene>
<evidence type="ECO:0000256" key="4">
    <source>
        <dbReference type="ARBA" id="ARBA00022801"/>
    </source>
</evidence>
<dbReference type="RefSeq" id="WP_099615338.1">
    <property type="nucleotide sequence ID" value="NZ_KZ319373.1"/>
</dbReference>
<comment type="catalytic activity">
    <reaction evidence="9">
        <text>dTTP + H2O = dTMP + diphosphate + H(+)</text>
        <dbReference type="Rhea" id="RHEA:28534"/>
        <dbReference type="ChEBI" id="CHEBI:15377"/>
        <dbReference type="ChEBI" id="CHEBI:15378"/>
        <dbReference type="ChEBI" id="CHEBI:33019"/>
        <dbReference type="ChEBI" id="CHEBI:37568"/>
        <dbReference type="ChEBI" id="CHEBI:63528"/>
        <dbReference type="EC" id="3.6.1.9"/>
    </reaction>
</comment>
<dbReference type="GO" id="GO:0009117">
    <property type="term" value="P:nucleotide metabolic process"/>
    <property type="evidence" value="ECO:0007669"/>
    <property type="project" value="UniProtKB-KW"/>
</dbReference>
<accession>A0A2G1UIQ7</accession>
<protein>
    <recommendedName>
        <fullName evidence="9">dTTP/UTP pyrophosphatase</fullName>
        <shortName evidence="9">dTTPase/UTPase</shortName>
        <ecNumber evidence="9">3.6.1.9</ecNumber>
    </recommendedName>
    <alternativeName>
        <fullName evidence="9">Nucleoside triphosphate pyrophosphatase</fullName>
    </alternativeName>
    <alternativeName>
        <fullName evidence="9">Nucleotide pyrophosphatase</fullName>
        <shortName evidence="9">Nucleotide PPase</shortName>
    </alternativeName>
</protein>
<evidence type="ECO:0000256" key="5">
    <source>
        <dbReference type="ARBA" id="ARBA00023080"/>
    </source>
</evidence>